<accession>A0ABV8NVI2</accession>
<reference evidence="4" key="1">
    <citation type="journal article" date="2019" name="Int. J. Syst. Evol. Microbiol.">
        <title>The Global Catalogue of Microorganisms (GCM) 10K type strain sequencing project: providing services to taxonomists for standard genome sequencing and annotation.</title>
        <authorList>
            <consortium name="The Broad Institute Genomics Platform"/>
            <consortium name="The Broad Institute Genome Sequencing Center for Infectious Disease"/>
            <person name="Wu L."/>
            <person name="Ma J."/>
        </authorList>
    </citation>
    <scope>NUCLEOTIDE SEQUENCE [LARGE SCALE GENOMIC DNA]</scope>
    <source>
        <strain evidence="4">LMG 24813</strain>
    </source>
</reference>
<dbReference type="Proteomes" id="UP001595848">
    <property type="component" value="Unassembled WGS sequence"/>
</dbReference>
<dbReference type="PANTHER" id="PTHR30451">
    <property type="entry name" value="OUTER MEMBRANE USHER PROTEIN"/>
    <property type="match status" value="1"/>
</dbReference>
<dbReference type="InterPro" id="IPR000015">
    <property type="entry name" value="Fimb_usher"/>
</dbReference>
<feature type="region of interest" description="Disordered" evidence="1">
    <location>
        <begin position="1"/>
        <end position="23"/>
    </location>
</feature>
<dbReference type="InterPro" id="IPR025949">
    <property type="entry name" value="PapC-like_C"/>
</dbReference>
<keyword evidence="4" id="KW-1185">Reference proteome</keyword>
<dbReference type="Pfam" id="PF13953">
    <property type="entry name" value="PapC_C"/>
    <property type="match status" value="1"/>
</dbReference>
<evidence type="ECO:0000256" key="1">
    <source>
        <dbReference type="SAM" id="MobiDB-lite"/>
    </source>
</evidence>
<dbReference type="RefSeq" id="WP_217965211.1">
    <property type="nucleotide sequence ID" value="NZ_JAHTBN010000005.1"/>
</dbReference>
<feature type="domain" description="PapC-like C-terminal" evidence="2">
    <location>
        <begin position="696"/>
        <end position="752"/>
    </location>
</feature>
<dbReference type="Pfam" id="PF00577">
    <property type="entry name" value="Usher"/>
    <property type="match status" value="1"/>
</dbReference>
<sequence>MPAAAQTPPAADTQASGPPPGGAAADAGAMVFLLVTVNGNTDADLTQFSDRGGRLYVSPENAAQLGFRADYLKKIPPDTPLDAYPGVKAKYNPSLQSLSITAPFSILNVSTAVVGDKGGARTQASVSPGLVLNYDLYSSYTNKNSLSLSGFGQLRAFNDLGVFSDSYLLSGQHVSDTPGWQRSTVRMDTTLQHSWQDKEITLTMGDALTNGLSWTRQTRIGGLQIARDFSLQPYQSTTPLPAYFGSAALPSAVQLYVNGIQQYNGTVPAGPFQLNVLPSVNGAGQARVVMTDALGRSTTVSFPFYSAVNLLRAGLTDWSFETGYVRQNYGYQSFDYGHDPMVSGTIRHGFTNSLTLESHFEASKGVAMGGLGGGATVGSLGTVSGSWAQSRSQGRGGSQYSLSYQLQHGRYSLGANTQRALRNFADVATQYGSAPILRTDSAYVSVDTGMLGSFGLNYAYLQQAGQPRSRYAGASWSRTFAHGVTLGVAANQNLDNHGDRTISLNLSINFDKGVSAYGSAVHSKDSTTYTASVNRSAQTPDGWSWGVQAQQSDQQGMGASGQVSRHAQYADIGAGINSLGSDQTAYATASGSIVAMGGGLFASRRIYDGFAVVSTDGVPDVPVKEENRPVGKTDSRGLLLVPGLQSYQNNKVSIDPTNLAVDMRIKRVNMNVVPRQGSGVNVKFVMERVHAASLILHQPDGKDVPMGAQAFLNGSKDAGGWVGYDGRLYLEGLQPDNRLIVSGAGADCSVQFPYHAKADTLPEIGPLTCKP</sequence>
<protein>
    <submittedName>
        <fullName evidence="3">Fimbria/pilus outer membrane usher protein</fullName>
    </submittedName>
</protein>
<gene>
    <name evidence="3" type="ORF">ACFOY1_03535</name>
</gene>
<evidence type="ECO:0000313" key="3">
    <source>
        <dbReference type="EMBL" id="MFC4200018.1"/>
    </source>
</evidence>
<evidence type="ECO:0000259" key="2">
    <source>
        <dbReference type="Pfam" id="PF13953"/>
    </source>
</evidence>
<dbReference type="PANTHER" id="PTHR30451:SF5">
    <property type="entry name" value="SLR0019 PROTEIN"/>
    <property type="match status" value="1"/>
</dbReference>
<proteinExistence type="predicted"/>
<organism evidence="3 4">
    <name type="scientific">Candidimonas humi</name>
    <dbReference type="NCBI Taxonomy" id="683355"/>
    <lineage>
        <taxon>Bacteria</taxon>
        <taxon>Pseudomonadati</taxon>
        <taxon>Pseudomonadota</taxon>
        <taxon>Betaproteobacteria</taxon>
        <taxon>Burkholderiales</taxon>
        <taxon>Alcaligenaceae</taxon>
        <taxon>Candidimonas</taxon>
    </lineage>
</organism>
<comment type="caution">
    <text evidence="3">The sequence shown here is derived from an EMBL/GenBank/DDBJ whole genome shotgun (WGS) entry which is preliminary data.</text>
</comment>
<dbReference type="EMBL" id="JBHSBV010000001">
    <property type="protein sequence ID" value="MFC4200018.1"/>
    <property type="molecule type" value="Genomic_DNA"/>
</dbReference>
<name>A0ABV8NVI2_9BURK</name>
<evidence type="ECO:0000313" key="4">
    <source>
        <dbReference type="Proteomes" id="UP001595848"/>
    </source>
</evidence>